<dbReference type="SUPFAM" id="SSF53474">
    <property type="entry name" value="alpha/beta-Hydrolases"/>
    <property type="match status" value="1"/>
</dbReference>
<dbReference type="RefSeq" id="WP_345733227.1">
    <property type="nucleotide sequence ID" value="NZ_BAAAYN010000064.1"/>
</dbReference>
<comment type="caution">
    <text evidence="1">The sequence shown here is derived from an EMBL/GenBank/DDBJ whole genome shotgun (WGS) entry which is preliminary data.</text>
</comment>
<gene>
    <name evidence="1" type="ORF">GCM10020369_76650</name>
</gene>
<accession>A0ABP6TBE7</accession>
<dbReference type="Proteomes" id="UP001501676">
    <property type="component" value="Unassembled WGS sequence"/>
</dbReference>
<reference evidence="2" key="1">
    <citation type="journal article" date="2019" name="Int. J. Syst. Evol. Microbiol.">
        <title>The Global Catalogue of Microorganisms (GCM) 10K type strain sequencing project: providing services to taxonomists for standard genome sequencing and annotation.</title>
        <authorList>
            <consortium name="The Broad Institute Genomics Platform"/>
            <consortium name="The Broad Institute Genome Sequencing Center for Infectious Disease"/>
            <person name="Wu L."/>
            <person name="Ma J."/>
        </authorList>
    </citation>
    <scope>NUCLEOTIDE SEQUENCE [LARGE SCALE GENOMIC DNA]</scope>
    <source>
        <strain evidence="2">JCM 9458</strain>
    </source>
</reference>
<evidence type="ECO:0000313" key="1">
    <source>
        <dbReference type="EMBL" id="GAA3397213.1"/>
    </source>
</evidence>
<keyword evidence="2" id="KW-1185">Reference proteome</keyword>
<proteinExistence type="predicted"/>
<protein>
    <submittedName>
        <fullName evidence="1">Prolyl oligopeptidase family serine peptidase</fullName>
    </submittedName>
</protein>
<dbReference type="InterPro" id="IPR029058">
    <property type="entry name" value="AB_hydrolase_fold"/>
</dbReference>
<dbReference type="Gene3D" id="3.40.50.1820">
    <property type="entry name" value="alpha/beta hydrolase"/>
    <property type="match status" value="1"/>
</dbReference>
<evidence type="ECO:0000313" key="2">
    <source>
        <dbReference type="Proteomes" id="UP001501676"/>
    </source>
</evidence>
<dbReference type="EMBL" id="BAAAYN010000064">
    <property type="protein sequence ID" value="GAA3397213.1"/>
    <property type="molecule type" value="Genomic_DNA"/>
</dbReference>
<name>A0ABP6TBE7_9ACTN</name>
<organism evidence="1 2">
    <name type="scientific">Cryptosporangium minutisporangium</name>
    <dbReference type="NCBI Taxonomy" id="113569"/>
    <lineage>
        <taxon>Bacteria</taxon>
        <taxon>Bacillati</taxon>
        <taxon>Actinomycetota</taxon>
        <taxon>Actinomycetes</taxon>
        <taxon>Cryptosporangiales</taxon>
        <taxon>Cryptosporangiaceae</taxon>
        <taxon>Cryptosporangium</taxon>
    </lineage>
</organism>
<sequence>MEPISGVAAGVPFVALPPASGGPAPLVVVWHLMDSPRTEVAMAAALPLNGVPAWRVYLGLPMMSTRMPAGGMDEIMALVRDDTLLKCHGAVITGAVAELPAVLDALREQLPPTALFDAPISFVGGSAGGGAALLALTESKHPVAALAAINAAVRAPTLVDLVSQAFGIEYTWSDESRRLAERLDFVGRAEEIAARQPQPAVLIVSGEEDHDDFRRDSADLYEALRERYTDPAGVALASIPGLAHPLALEPGLEAAPQTPQAVAVDAAVSAFLAAHLPAPSSTA</sequence>